<reference evidence="1" key="1">
    <citation type="submission" date="2023-11" db="EMBL/GenBank/DDBJ databases">
        <title>Genome assemblies of two species of porcelain crab, Petrolisthes cinctipes and Petrolisthes manimaculis (Anomura: Porcellanidae).</title>
        <authorList>
            <person name="Angst P."/>
        </authorList>
    </citation>
    <scope>NUCLEOTIDE SEQUENCE</scope>
    <source>
        <strain evidence="1">PB745_02</strain>
        <tissue evidence="1">Gill</tissue>
    </source>
</reference>
<accession>A0AAE1UGD6</accession>
<comment type="caution">
    <text evidence="1">The sequence shown here is derived from an EMBL/GenBank/DDBJ whole genome shotgun (WGS) entry which is preliminary data.</text>
</comment>
<evidence type="ECO:0000313" key="1">
    <source>
        <dbReference type="EMBL" id="KAK4319251.1"/>
    </source>
</evidence>
<proteinExistence type="predicted"/>
<keyword evidence="2" id="KW-1185">Reference proteome</keyword>
<name>A0AAE1UGD6_9EUCA</name>
<dbReference type="Proteomes" id="UP001292094">
    <property type="component" value="Unassembled WGS sequence"/>
</dbReference>
<sequence>MHSLPDSSSHHQGRKIAKNIQVLRSRSLGPEYMTPEPDYESEFLEQKIREGKYGLDLYYGDNEKDTALAWYLPRFSEKLRHMEQRLRREGTAEKEMSLVPYEPLSHVVQEVKKDLAITKASSREVSKKPQSHVRPSDKSLVDLFHPTLGPYYGRIWSLPDYLNPIAGRDRLLSEPLHVTSGWTDWKSYEKPYSSYSMNTLIKPEFTEVREIRKQVMPSKTFYAYSPSVDTKLAVEKANRSIRMAVDYNPLPLQKFELPVRKSVEIREKAPVKSYTYYILPHDTTTTSYYLNCSCWGPL</sequence>
<dbReference type="EMBL" id="JAWZYT010000768">
    <property type="protein sequence ID" value="KAK4319251.1"/>
    <property type="molecule type" value="Genomic_DNA"/>
</dbReference>
<gene>
    <name evidence="1" type="ORF">Pmani_009789</name>
</gene>
<protein>
    <submittedName>
        <fullName evidence="1">Uncharacterized protein</fullName>
    </submittedName>
</protein>
<evidence type="ECO:0000313" key="2">
    <source>
        <dbReference type="Proteomes" id="UP001292094"/>
    </source>
</evidence>
<dbReference type="AlphaFoldDB" id="A0AAE1UGD6"/>
<organism evidence="1 2">
    <name type="scientific">Petrolisthes manimaculis</name>
    <dbReference type="NCBI Taxonomy" id="1843537"/>
    <lineage>
        <taxon>Eukaryota</taxon>
        <taxon>Metazoa</taxon>
        <taxon>Ecdysozoa</taxon>
        <taxon>Arthropoda</taxon>
        <taxon>Crustacea</taxon>
        <taxon>Multicrustacea</taxon>
        <taxon>Malacostraca</taxon>
        <taxon>Eumalacostraca</taxon>
        <taxon>Eucarida</taxon>
        <taxon>Decapoda</taxon>
        <taxon>Pleocyemata</taxon>
        <taxon>Anomura</taxon>
        <taxon>Galatheoidea</taxon>
        <taxon>Porcellanidae</taxon>
        <taxon>Petrolisthes</taxon>
    </lineage>
</organism>